<comment type="caution">
    <text evidence="1">The sequence shown here is derived from an EMBL/GenBank/DDBJ whole genome shotgun (WGS) entry which is preliminary data.</text>
</comment>
<dbReference type="SFLD" id="SFLDG01212">
    <property type="entry name" value="Phytoene_synthase_like"/>
    <property type="match status" value="1"/>
</dbReference>
<evidence type="ECO:0000313" key="1">
    <source>
        <dbReference type="EMBL" id="RKS67986.1"/>
    </source>
</evidence>
<dbReference type="InterPro" id="IPR044843">
    <property type="entry name" value="Trans_IPPS_bact-type"/>
</dbReference>
<reference evidence="1 2" key="1">
    <citation type="submission" date="2018-10" db="EMBL/GenBank/DDBJ databases">
        <title>Genomic Encyclopedia of Archaeal and Bacterial Type Strains, Phase II (KMG-II): from individual species to whole genera.</title>
        <authorList>
            <person name="Goeker M."/>
        </authorList>
    </citation>
    <scope>NUCLEOTIDE SEQUENCE [LARGE SCALE GENOMIC DNA]</scope>
    <source>
        <strain evidence="1 2">RP-AC37</strain>
    </source>
</reference>
<dbReference type="OrthoDB" id="9807580at2"/>
<dbReference type="InterPro" id="IPR002060">
    <property type="entry name" value="Squ/phyt_synthse"/>
</dbReference>
<dbReference type="InParanoid" id="A0A420XK35"/>
<dbReference type="SUPFAM" id="SSF48576">
    <property type="entry name" value="Terpenoid synthases"/>
    <property type="match status" value="1"/>
</dbReference>
<proteinExistence type="predicted"/>
<organism evidence="1 2">
    <name type="scientific">Motilibacter peucedani</name>
    <dbReference type="NCBI Taxonomy" id="598650"/>
    <lineage>
        <taxon>Bacteria</taxon>
        <taxon>Bacillati</taxon>
        <taxon>Actinomycetota</taxon>
        <taxon>Actinomycetes</taxon>
        <taxon>Motilibacterales</taxon>
        <taxon>Motilibacteraceae</taxon>
        <taxon>Motilibacter</taxon>
    </lineage>
</organism>
<accession>A0A420XK35</accession>
<dbReference type="InterPro" id="IPR017827">
    <property type="entry name" value="HSQ_synthase_HpnC"/>
</dbReference>
<evidence type="ECO:0000313" key="2">
    <source>
        <dbReference type="Proteomes" id="UP000281955"/>
    </source>
</evidence>
<name>A0A420XK35_9ACTN</name>
<dbReference type="NCBIfam" id="TIGR03464">
    <property type="entry name" value="HpnC"/>
    <property type="match status" value="1"/>
</dbReference>
<keyword evidence="2" id="KW-1185">Reference proteome</keyword>
<dbReference type="SFLD" id="SFLDS00005">
    <property type="entry name" value="Isoprenoid_Synthase_Type_I"/>
    <property type="match status" value="1"/>
</dbReference>
<sequence>MHSTAELHPAAAAGENFPVALRVLPAATRTDLLAVYDVVRTIDELGDSAEGDRTALLQEFSADLHRVWTARPGHPALVGLVPTARRRRLPEQPFQDLVAANLMDQRVGTYETWDDLLGYCALSAAPVGRLVLALFGESTPSRVERSDRVCTALQLLEHWQDVGEDRRAGRVYLPQEDLRAWGVLESDLDRLAATPALRALVLHETDRAAQLLSAGASLTRELHGWARLAVTGYVAGGWATVDALRRSGGDVLSATPRPQRRDAVRHGLRHLLRRAA</sequence>
<dbReference type="Proteomes" id="UP000281955">
    <property type="component" value="Unassembled WGS sequence"/>
</dbReference>
<gene>
    <name evidence="1" type="ORF">CLV35_3893</name>
</gene>
<dbReference type="Pfam" id="PF00494">
    <property type="entry name" value="SQS_PSY"/>
    <property type="match status" value="1"/>
</dbReference>
<dbReference type="InterPro" id="IPR008949">
    <property type="entry name" value="Isoprenoid_synthase_dom_sf"/>
</dbReference>
<dbReference type="PANTHER" id="PTHR31480">
    <property type="entry name" value="BIFUNCTIONAL LYCOPENE CYCLASE/PHYTOENE SYNTHASE"/>
    <property type="match status" value="1"/>
</dbReference>
<dbReference type="EMBL" id="RBWV01000017">
    <property type="protein sequence ID" value="RKS67986.1"/>
    <property type="molecule type" value="Genomic_DNA"/>
</dbReference>
<dbReference type="GO" id="GO:0004311">
    <property type="term" value="F:geranylgeranyl diphosphate synthase activity"/>
    <property type="evidence" value="ECO:0007669"/>
    <property type="project" value="InterPro"/>
</dbReference>
<dbReference type="RefSeq" id="WP_121195127.1">
    <property type="nucleotide sequence ID" value="NZ_RBWV01000017.1"/>
</dbReference>
<dbReference type="SFLD" id="SFLDG01018">
    <property type="entry name" value="Squalene/Phytoene_Synthase_Lik"/>
    <property type="match status" value="1"/>
</dbReference>
<protein>
    <submittedName>
        <fullName evidence="1">Squalene synthase HpnC</fullName>
    </submittedName>
</protein>
<dbReference type="AlphaFoldDB" id="A0A420XK35"/>
<dbReference type="Gene3D" id="1.10.600.10">
    <property type="entry name" value="Farnesyl Diphosphate Synthase"/>
    <property type="match status" value="1"/>
</dbReference>